<evidence type="ECO:0000313" key="2">
    <source>
        <dbReference type="EMBL" id="KAJ3136995.1"/>
    </source>
</evidence>
<feature type="transmembrane region" description="Helical" evidence="1">
    <location>
        <begin position="16"/>
        <end position="38"/>
    </location>
</feature>
<keyword evidence="1" id="KW-0472">Membrane</keyword>
<keyword evidence="1" id="KW-0812">Transmembrane</keyword>
<keyword evidence="3" id="KW-1185">Reference proteome</keyword>
<comment type="caution">
    <text evidence="2">The sequence shown here is derived from an EMBL/GenBank/DDBJ whole genome shotgun (WGS) entry which is preliminary data.</text>
</comment>
<keyword evidence="1" id="KW-1133">Transmembrane helix</keyword>
<reference evidence="2" key="1">
    <citation type="submission" date="2020-05" db="EMBL/GenBank/DDBJ databases">
        <title>Phylogenomic resolution of chytrid fungi.</title>
        <authorList>
            <person name="Stajich J.E."/>
            <person name="Amses K."/>
            <person name="Simmons R."/>
            <person name="Seto K."/>
            <person name="Myers J."/>
            <person name="Bonds A."/>
            <person name="Quandt C.A."/>
            <person name="Barry K."/>
            <person name="Liu P."/>
            <person name="Grigoriev I."/>
            <person name="Longcore J.E."/>
            <person name="James T.Y."/>
        </authorList>
    </citation>
    <scope>NUCLEOTIDE SEQUENCE</scope>
    <source>
        <strain evidence="2">JEL0513</strain>
    </source>
</reference>
<evidence type="ECO:0000256" key="1">
    <source>
        <dbReference type="SAM" id="Phobius"/>
    </source>
</evidence>
<proteinExistence type="predicted"/>
<dbReference type="AlphaFoldDB" id="A0AAD5XHF6"/>
<accession>A0AAD5XHF6</accession>
<gene>
    <name evidence="2" type="ORF">HK100_001122</name>
</gene>
<sequence length="116" mass="11743">MHIDQIAWTRPQTSHFVVNVLLALVGSAALAGGVAGGFDKTRLVAWASVAATRVIALTGVVGALLALAYVVLVIAVSAAAPSSATAASAAASARSPKLHSVSHSRKLARAHKLAFH</sequence>
<organism evidence="2 3">
    <name type="scientific">Physocladia obscura</name>
    <dbReference type="NCBI Taxonomy" id="109957"/>
    <lineage>
        <taxon>Eukaryota</taxon>
        <taxon>Fungi</taxon>
        <taxon>Fungi incertae sedis</taxon>
        <taxon>Chytridiomycota</taxon>
        <taxon>Chytridiomycota incertae sedis</taxon>
        <taxon>Chytridiomycetes</taxon>
        <taxon>Chytridiales</taxon>
        <taxon>Chytriomycetaceae</taxon>
        <taxon>Physocladia</taxon>
    </lineage>
</organism>
<protein>
    <submittedName>
        <fullName evidence="2">Uncharacterized protein</fullName>
    </submittedName>
</protein>
<name>A0AAD5XHF6_9FUNG</name>
<evidence type="ECO:0000313" key="3">
    <source>
        <dbReference type="Proteomes" id="UP001211907"/>
    </source>
</evidence>
<dbReference type="Proteomes" id="UP001211907">
    <property type="component" value="Unassembled WGS sequence"/>
</dbReference>
<dbReference type="EMBL" id="JADGJH010000124">
    <property type="protein sequence ID" value="KAJ3136995.1"/>
    <property type="molecule type" value="Genomic_DNA"/>
</dbReference>
<feature type="transmembrane region" description="Helical" evidence="1">
    <location>
        <begin position="50"/>
        <end position="76"/>
    </location>
</feature>